<dbReference type="EMBL" id="JAYGJQ010000001">
    <property type="protein sequence ID" value="MEA9356276.1"/>
    <property type="molecule type" value="Genomic_DNA"/>
</dbReference>
<dbReference type="SUPFAM" id="SSF55729">
    <property type="entry name" value="Acyl-CoA N-acyltransferases (Nat)"/>
    <property type="match status" value="1"/>
</dbReference>
<keyword evidence="2" id="KW-1185">Reference proteome</keyword>
<evidence type="ECO:0008006" key="3">
    <source>
        <dbReference type="Google" id="ProtNLM"/>
    </source>
</evidence>
<dbReference type="InterPro" id="IPR016181">
    <property type="entry name" value="Acyl_CoA_acyltransferase"/>
</dbReference>
<gene>
    <name evidence="1" type="ORF">SHI21_08685</name>
</gene>
<accession>A0ABU5VT96</accession>
<proteinExistence type="predicted"/>
<evidence type="ECO:0000313" key="1">
    <source>
        <dbReference type="EMBL" id="MEA9356276.1"/>
    </source>
</evidence>
<evidence type="ECO:0000313" key="2">
    <source>
        <dbReference type="Proteomes" id="UP001302274"/>
    </source>
</evidence>
<reference evidence="1 2" key="1">
    <citation type="submission" date="2023-11" db="EMBL/GenBank/DDBJ databases">
        <title>A Novel Polar Bacteriovorax (B. antarcticus) Isolated from the Biocrust in Antarctica.</title>
        <authorList>
            <person name="Mun W."/>
            <person name="Choi S.Y."/>
            <person name="Mitchell R.J."/>
        </authorList>
    </citation>
    <scope>NUCLEOTIDE SEQUENCE [LARGE SCALE GENOMIC DNA]</scope>
    <source>
        <strain evidence="1 2">PP10</strain>
    </source>
</reference>
<dbReference type="Proteomes" id="UP001302274">
    <property type="component" value="Unassembled WGS sequence"/>
</dbReference>
<sequence>MTPVMISNQKSWEKDIPKIETMFKKPVSKSPFNAKYPYFNLLTKGNAPVDKKIILKLKNEGWSTNVHESSLNFWRNPINLEIPKGIQVKIGNYFDKSIYPGFLKTMEDNFSCDDVFMKTFNKMMKNVEKDVLSVLICKNDKVLGAVLIAVKNSGAYLMCGSINKAYRKKNLWNVLLASAQSASVGKGAKFWVYSTNAPQLLWRGDETYRNTVFIKKPIQL</sequence>
<name>A0ABU5VT96_9BACT</name>
<dbReference type="RefSeq" id="WP_323575964.1">
    <property type="nucleotide sequence ID" value="NZ_JAYGJQ010000001.1"/>
</dbReference>
<organism evidence="1 2">
    <name type="scientific">Bacteriovorax antarcticus</name>
    <dbReference type="NCBI Taxonomy" id="3088717"/>
    <lineage>
        <taxon>Bacteria</taxon>
        <taxon>Pseudomonadati</taxon>
        <taxon>Bdellovibrionota</taxon>
        <taxon>Bacteriovoracia</taxon>
        <taxon>Bacteriovoracales</taxon>
        <taxon>Bacteriovoracaceae</taxon>
        <taxon>Bacteriovorax</taxon>
    </lineage>
</organism>
<protein>
    <recommendedName>
        <fullName evidence="3">N-acetyltransferase domain-containing protein</fullName>
    </recommendedName>
</protein>
<comment type="caution">
    <text evidence="1">The sequence shown here is derived from an EMBL/GenBank/DDBJ whole genome shotgun (WGS) entry which is preliminary data.</text>
</comment>